<organism evidence="14 15">
    <name type="scientific">Marinomonas sargassi</name>
    <dbReference type="NCBI Taxonomy" id="2984494"/>
    <lineage>
        <taxon>Bacteria</taxon>
        <taxon>Pseudomonadati</taxon>
        <taxon>Pseudomonadota</taxon>
        <taxon>Gammaproteobacteria</taxon>
        <taxon>Oceanospirillales</taxon>
        <taxon>Oceanospirillaceae</taxon>
        <taxon>Marinomonas</taxon>
    </lineage>
</organism>
<dbReference type="SUPFAM" id="SSF52540">
    <property type="entry name" value="P-loop containing nucleoside triphosphate hydrolases"/>
    <property type="match status" value="1"/>
</dbReference>
<dbReference type="EC" id="2.7.1.130" evidence="3 13"/>
<dbReference type="PANTHER" id="PTHR42724">
    <property type="entry name" value="TETRAACYLDISACCHARIDE 4'-KINASE"/>
    <property type="match status" value="1"/>
</dbReference>
<evidence type="ECO:0000313" key="15">
    <source>
        <dbReference type="Proteomes" id="UP001209713"/>
    </source>
</evidence>
<evidence type="ECO:0000256" key="9">
    <source>
        <dbReference type="ARBA" id="ARBA00022777"/>
    </source>
</evidence>
<dbReference type="InterPro" id="IPR027417">
    <property type="entry name" value="P-loop_NTPase"/>
</dbReference>
<name>A0ABT2YS89_9GAMM</name>
<evidence type="ECO:0000256" key="2">
    <source>
        <dbReference type="ARBA" id="ARBA00004870"/>
    </source>
</evidence>
<evidence type="ECO:0000256" key="12">
    <source>
        <dbReference type="ARBA" id="ARBA00029757"/>
    </source>
</evidence>
<comment type="caution">
    <text evidence="14">The sequence shown here is derived from an EMBL/GenBank/DDBJ whole genome shotgun (WGS) entry which is preliminary data.</text>
</comment>
<evidence type="ECO:0000256" key="11">
    <source>
        <dbReference type="ARBA" id="ARBA00023098"/>
    </source>
</evidence>
<evidence type="ECO:0000256" key="5">
    <source>
        <dbReference type="ARBA" id="ARBA00022516"/>
    </source>
</evidence>
<dbReference type="InterPro" id="IPR003758">
    <property type="entry name" value="LpxK"/>
</dbReference>
<keyword evidence="10 13" id="KW-0067">ATP-binding</keyword>
<comment type="similarity">
    <text evidence="13">Belongs to the LpxK family.</text>
</comment>
<dbReference type="Proteomes" id="UP001209713">
    <property type="component" value="Unassembled WGS sequence"/>
</dbReference>
<dbReference type="Pfam" id="PF02606">
    <property type="entry name" value="LpxK"/>
    <property type="match status" value="1"/>
</dbReference>
<evidence type="ECO:0000256" key="3">
    <source>
        <dbReference type="ARBA" id="ARBA00012071"/>
    </source>
</evidence>
<accession>A0ABT2YS89</accession>
<dbReference type="RefSeq" id="WP_263530118.1">
    <property type="nucleotide sequence ID" value="NZ_JAOVZB010000003.1"/>
</dbReference>
<evidence type="ECO:0000256" key="10">
    <source>
        <dbReference type="ARBA" id="ARBA00022840"/>
    </source>
</evidence>
<proteinExistence type="inferred from homology"/>
<keyword evidence="9 13" id="KW-0418">Kinase</keyword>
<evidence type="ECO:0000313" key="14">
    <source>
        <dbReference type="EMBL" id="MCV2402736.1"/>
    </source>
</evidence>
<comment type="function">
    <text evidence="1 13">Transfers the gamma-phosphate of ATP to the 4'-position of a tetraacyldisaccharide 1-phosphate intermediate (termed DS-1-P) to form tetraacyldisaccharide 1,4'-bis-phosphate (lipid IVA).</text>
</comment>
<keyword evidence="7 13" id="KW-0808">Transferase</keyword>
<dbReference type="PANTHER" id="PTHR42724:SF1">
    <property type="entry name" value="TETRAACYLDISACCHARIDE 4'-KINASE, MITOCHONDRIAL-RELATED"/>
    <property type="match status" value="1"/>
</dbReference>
<evidence type="ECO:0000256" key="8">
    <source>
        <dbReference type="ARBA" id="ARBA00022741"/>
    </source>
</evidence>
<comment type="caution">
    <text evidence="13">Lacks conserved residue(s) required for the propagation of feature annotation.</text>
</comment>
<comment type="catalytic activity">
    <reaction evidence="13">
        <text>a lipid A disaccharide + ATP = a lipid IVA + ADP + H(+)</text>
        <dbReference type="Rhea" id="RHEA:67840"/>
        <dbReference type="ChEBI" id="CHEBI:15378"/>
        <dbReference type="ChEBI" id="CHEBI:30616"/>
        <dbReference type="ChEBI" id="CHEBI:176343"/>
        <dbReference type="ChEBI" id="CHEBI:176425"/>
        <dbReference type="ChEBI" id="CHEBI:456216"/>
        <dbReference type="EC" id="2.7.1.130"/>
    </reaction>
</comment>
<protein>
    <recommendedName>
        <fullName evidence="4 13">Tetraacyldisaccharide 4'-kinase</fullName>
        <ecNumber evidence="3 13">2.7.1.130</ecNumber>
    </recommendedName>
    <alternativeName>
        <fullName evidence="12 13">Lipid A 4'-kinase</fullName>
    </alternativeName>
</protein>
<evidence type="ECO:0000256" key="1">
    <source>
        <dbReference type="ARBA" id="ARBA00002274"/>
    </source>
</evidence>
<dbReference type="NCBIfam" id="TIGR00682">
    <property type="entry name" value="lpxK"/>
    <property type="match status" value="1"/>
</dbReference>
<sequence length="345" mass="38419">MSLESFLTRSWYGKHGWTNVFRPLQPIVKHCVENKRKAFLAFPERSYKAPVPVIVVGNISVGGTGKSPMVDALCKLLINNGYRPGIVSRGHGVKVTSPILLQEGSKASEVGDEPLMLARKTSRPVVVYPKRDLAVQHLLKHTNINIVISDDGMQHYQLDRDIEIAMLDAKRGVGNGQLLPVGPLREPIERLSTVDFVISVSRKITPQLSDIDTPVTLMPLVANDLINLHTGESWLSSQAFAENDNWHIVAGIGNPDRFLETLSGLGLNAQNSSHFWFDDHHDYQVEDIPNDKPVIMTEKDAVKCQAIGLTNKDTWYLPVSIDLPDGFQQAFLDKLKSIKVDTHHE</sequence>
<evidence type="ECO:0000256" key="13">
    <source>
        <dbReference type="HAMAP-Rule" id="MF_00409"/>
    </source>
</evidence>
<dbReference type="HAMAP" id="MF_00409">
    <property type="entry name" value="LpxK"/>
    <property type="match status" value="1"/>
</dbReference>
<keyword evidence="11 13" id="KW-0443">Lipid metabolism</keyword>
<gene>
    <name evidence="13 14" type="primary">lpxK</name>
    <name evidence="14" type="ORF">OFY17_07550</name>
</gene>
<keyword evidence="8 13" id="KW-0547">Nucleotide-binding</keyword>
<keyword evidence="15" id="KW-1185">Reference proteome</keyword>
<dbReference type="GO" id="GO:0009029">
    <property type="term" value="F:lipid-A 4'-kinase activity"/>
    <property type="evidence" value="ECO:0007669"/>
    <property type="project" value="UniProtKB-EC"/>
</dbReference>
<keyword evidence="6 13" id="KW-0441">Lipid A biosynthesis</keyword>
<keyword evidence="5 13" id="KW-0444">Lipid biosynthesis</keyword>
<evidence type="ECO:0000256" key="4">
    <source>
        <dbReference type="ARBA" id="ARBA00016436"/>
    </source>
</evidence>
<dbReference type="EMBL" id="JAOVZB010000003">
    <property type="protein sequence ID" value="MCV2402736.1"/>
    <property type="molecule type" value="Genomic_DNA"/>
</dbReference>
<evidence type="ECO:0000256" key="7">
    <source>
        <dbReference type="ARBA" id="ARBA00022679"/>
    </source>
</evidence>
<reference evidence="14 15" key="1">
    <citation type="submission" date="2022-10" db="EMBL/GenBank/DDBJ databases">
        <title>Marinomonas transparenta sp. nov. and Marinomonas sargassi sp. nov., isolated from marine alga (Sargassum natans (L.) Gaillon).</title>
        <authorList>
            <person name="Wang Y."/>
        </authorList>
    </citation>
    <scope>NUCLEOTIDE SEQUENCE [LARGE SCALE GENOMIC DNA]</scope>
    <source>
        <strain evidence="14 15">C2222</strain>
    </source>
</reference>
<evidence type="ECO:0000256" key="6">
    <source>
        <dbReference type="ARBA" id="ARBA00022556"/>
    </source>
</evidence>
<comment type="pathway">
    <text evidence="2 13">Glycolipid biosynthesis; lipid IV(A) biosynthesis; lipid IV(A) from (3R)-3-hydroxytetradecanoyl-[acyl-carrier-protein] and UDP-N-acetyl-alpha-D-glucosamine: step 6/6.</text>
</comment>